<dbReference type="KEGG" id="ssab:SSABA_v1c04520"/>
<dbReference type="RefSeq" id="WP_025251000.1">
    <property type="nucleotide sequence ID" value="NZ_CP006934.1"/>
</dbReference>
<keyword evidence="10" id="KW-1185">Reference proteome</keyword>
<dbReference type="Pfam" id="PF08439">
    <property type="entry name" value="Peptidase_M3_N"/>
    <property type="match status" value="1"/>
</dbReference>
<evidence type="ECO:0000313" key="10">
    <source>
        <dbReference type="Proteomes" id="UP000019265"/>
    </source>
</evidence>
<dbReference type="AlphaFoldDB" id="W6AJG3"/>
<feature type="domain" description="Oligopeptidase F N-terminal" evidence="8">
    <location>
        <begin position="108"/>
        <end position="173"/>
    </location>
</feature>
<dbReference type="Gene3D" id="1.20.140.70">
    <property type="entry name" value="Oligopeptidase f, N-terminal domain"/>
    <property type="match status" value="1"/>
</dbReference>
<reference evidence="9 10" key="1">
    <citation type="journal article" date="2014" name="Genome Biol. Evol.">
        <title>Molecular evolution of the substrate utilization strategies and putative virulence factors in mosquito-associated Spiroplasma species.</title>
        <authorList>
            <person name="Chang T.H."/>
            <person name="Lo W.S."/>
            <person name="Ku C."/>
            <person name="Chen L.L."/>
            <person name="Kuo C.H."/>
        </authorList>
    </citation>
    <scope>NUCLEOTIDE SEQUENCE [LARGE SCALE GENOMIC DNA]</scope>
    <source>
        <strain evidence="9">Ar-1343</strain>
    </source>
</reference>
<name>W6AJG3_9MOLU</name>
<evidence type="ECO:0000259" key="8">
    <source>
        <dbReference type="Pfam" id="PF08439"/>
    </source>
</evidence>
<dbReference type="eggNOG" id="COG1164">
    <property type="taxonomic scope" value="Bacteria"/>
</dbReference>
<keyword evidence="1 6" id="KW-0645">Protease</keyword>
<dbReference type="Pfam" id="PF01432">
    <property type="entry name" value="Peptidase_M3"/>
    <property type="match status" value="1"/>
</dbReference>
<accession>W6AJG3</accession>
<evidence type="ECO:0000256" key="4">
    <source>
        <dbReference type="ARBA" id="ARBA00022833"/>
    </source>
</evidence>
<evidence type="ECO:0000256" key="5">
    <source>
        <dbReference type="ARBA" id="ARBA00023049"/>
    </source>
</evidence>
<comment type="similarity">
    <text evidence="6">Belongs to the peptidase M3 family.</text>
</comment>
<keyword evidence="2 6" id="KW-0479">Metal-binding</keyword>
<protein>
    <submittedName>
        <fullName evidence="9">Oligoendopeptidase F</fullName>
    </submittedName>
</protein>
<dbReference type="GO" id="GO:0004222">
    <property type="term" value="F:metalloendopeptidase activity"/>
    <property type="evidence" value="ECO:0007669"/>
    <property type="project" value="InterPro"/>
</dbReference>
<dbReference type="Gene3D" id="1.10.1370.20">
    <property type="entry name" value="Oligoendopeptidase f, C-terminal domain"/>
    <property type="match status" value="1"/>
</dbReference>
<evidence type="ECO:0000256" key="2">
    <source>
        <dbReference type="ARBA" id="ARBA00022723"/>
    </source>
</evidence>
<evidence type="ECO:0000256" key="3">
    <source>
        <dbReference type="ARBA" id="ARBA00022801"/>
    </source>
</evidence>
<evidence type="ECO:0000256" key="1">
    <source>
        <dbReference type="ARBA" id="ARBA00022670"/>
    </source>
</evidence>
<keyword evidence="5 6" id="KW-0482">Metalloprotease</keyword>
<dbReference type="SUPFAM" id="SSF55486">
    <property type="entry name" value="Metalloproteases ('zincins'), catalytic domain"/>
    <property type="match status" value="1"/>
</dbReference>
<dbReference type="GO" id="GO:0006508">
    <property type="term" value="P:proteolysis"/>
    <property type="evidence" value="ECO:0007669"/>
    <property type="project" value="UniProtKB-KW"/>
</dbReference>
<evidence type="ECO:0000313" key="9">
    <source>
        <dbReference type="EMBL" id="AHI53859.1"/>
    </source>
</evidence>
<keyword evidence="4 6" id="KW-0862">Zinc</keyword>
<dbReference type="InterPro" id="IPR042088">
    <property type="entry name" value="OligoPept_F_C"/>
</dbReference>
<comment type="cofactor">
    <cofactor evidence="6">
        <name>Zn(2+)</name>
        <dbReference type="ChEBI" id="CHEBI:29105"/>
    </cofactor>
    <text evidence="6">Binds 1 zinc ion.</text>
</comment>
<dbReference type="EMBL" id="CP006934">
    <property type="protein sequence ID" value="AHI53859.1"/>
    <property type="molecule type" value="Genomic_DNA"/>
</dbReference>
<dbReference type="PATRIC" id="fig|1276257.3.peg.463"/>
<dbReference type="InterPro" id="IPR013647">
    <property type="entry name" value="OligopepF_N_dom"/>
</dbReference>
<feature type="domain" description="Peptidase M3A/M3B catalytic" evidence="7">
    <location>
        <begin position="205"/>
        <end position="578"/>
    </location>
</feature>
<evidence type="ECO:0000259" key="7">
    <source>
        <dbReference type="Pfam" id="PF01432"/>
    </source>
</evidence>
<dbReference type="InterPro" id="IPR001567">
    <property type="entry name" value="Pept_M3A_M3B_dom"/>
</dbReference>
<sequence length="599" mass="70595">MNRNKAAKKYKWDFSKLYKTKPEFLEDLEFLSLNYRTQTLFKGLLKNYEDFRDFDVVSEQGNKISARLEQYLKILEVEPHNKLALELQAAYEKELEVFDGQFAWIEEEIKAIGETQIMEWLKTDPKWIPYAKSYQKFFKNLKYLLPESQRILLSKVSKSSELAYEMYETLKWKDNDVKYFFHNQKKYLLTQNNLTNILEESRPIEDQEVRALAIRKFHENDYNNKHALAKIYENIVKEETESLKLIGMKHFSEQFFDDENITETEFLNLVDFASKNSDVYFEYYKMIKDVLGFQDKFYGSDASLTLVKTKGNKIKLKSGIKIIKQALLPLGKEYGEALANCFKENRIDYFESPHKSSGAFTTFSYDYGSLISINWQDNFSSLMTLTHELGHAVHSELAKQSQPKPLNCFNNIIAEVASTLNEQILLDFWLKKNKSSAVRINLLKERVEFIFNNFFSGIEESYFEYLCFQAVDKEEVLTSEKLIEIQKIAVKKVFNKNSFDSYDDKIKAISWSFSSHIFEQPFYLYKYALSLVMSLKLFQEYENSNFEIINNFLKEGGNLPPQELFKKYGVDIKDSKSYEPLISYLKKLVDEIKTYFDAN</sequence>
<organism evidence="9 10">
    <name type="scientific">Spiroplasma sabaudiense Ar-1343</name>
    <dbReference type="NCBI Taxonomy" id="1276257"/>
    <lineage>
        <taxon>Bacteria</taxon>
        <taxon>Bacillati</taxon>
        <taxon>Mycoplasmatota</taxon>
        <taxon>Mollicutes</taxon>
        <taxon>Entomoplasmatales</taxon>
        <taxon>Spiroplasmataceae</taxon>
        <taxon>Spiroplasma</taxon>
    </lineage>
</organism>
<dbReference type="STRING" id="1276257.SSABA_v1c04520"/>
<gene>
    <name evidence="9" type="primary">pepF2</name>
    <name evidence="9" type="ORF">SSABA_v1c04520</name>
</gene>
<dbReference type="GO" id="GO:0046872">
    <property type="term" value="F:metal ion binding"/>
    <property type="evidence" value="ECO:0007669"/>
    <property type="project" value="UniProtKB-UniRule"/>
</dbReference>
<dbReference type="HOGENOM" id="CLU_021290_2_0_14"/>
<dbReference type="OrthoDB" id="9766487at2"/>
<keyword evidence="3 6" id="KW-0378">Hydrolase</keyword>
<dbReference type="Proteomes" id="UP000019265">
    <property type="component" value="Chromosome"/>
</dbReference>
<evidence type="ECO:0000256" key="6">
    <source>
        <dbReference type="RuleBase" id="RU003435"/>
    </source>
</evidence>
<proteinExistence type="inferred from homology"/>